<comment type="similarity">
    <text evidence="1">Belongs to the acyl-ACP thioesterase family.</text>
</comment>
<dbReference type="Pfam" id="PF20791">
    <property type="entry name" value="Acyl-ACP_TE_C"/>
    <property type="match status" value="1"/>
</dbReference>
<dbReference type="RefSeq" id="WP_264434332.1">
    <property type="nucleotide sequence ID" value="NZ_CP081495.1"/>
</dbReference>
<evidence type="ECO:0000256" key="2">
    <source>
        <dbReference type="ARBA" id="ARBA00022516"/>
    </source>
</evidence>
<keyword evidence="2" id="KW-0444">Lipid biosynthesis</keyword>
<evidence type="ECO:0000256" key="3">
    <source>
        <dbReference type="ARBA" id="ARBA00022801"/>
    </source>
</evidence>
<feature type="domain" description="Acyl-ACP thioesterase-like C-terminal" evidence="9">
    <location>
        <begin position="161"/>
        <end position="223"/>
    </location>
</feature>
<reference evidence="10" key="1">
    <citation type="submission" date="2021-08" db="EMBL/GenBank/DDBJ databases">
        <title>Flavobacterium sp. strain CC-SYL302.</title>
        <authorList>
            <person name="Lin S.-Y."/>
            <person name="Lee T.-H."/>
            <person name="Young C.-C."/>
        </authorList>
    </citation>
    <scope>NUCLEOTIDE SEQUENCE</scope>
    <source>
        <strain evidence="10">CC-SYL302</strain>
    </source>
</reference>
<dbReference type="Gene3D" id="3.10.129.10">
    <property type="entry name" value="Hotdog Thioesterase"/>
    <property type="match status" value="2"/>
</dbReference>
<dbReference type="SUPFAM" id="SSF54637">
    <property type="entry name" value="Thioesterase/thiol ester dehydrase-isomerase"/>
    <property type="match status" value="2"/>
</dbReference>
<dbReference type="InterPro" id="IPR002864">
    <property type="entry name" value="Acyl-ACP_thioesterase_NHD"/>
</dbReference>
<dbReference type="Pfam" id="PF01643">
    <property type="entry name" value="Acyl-ACP_TE"/>
    <property type="match status" value="1"/>
</dbReference>
<dbReference type="Proteomes" id="UP001163328">
    <property type="component" value="Chromosome"/>
</dbReference>
<dbReference type="PANTHER" id="PTHR31727">
    <property type="entry name" value="OLEOYL-ACYL CARRIER PROTEIN THIOESTERASE 1, CHLOROPLASTIC"/>
    <property type="match status" value="1"/>
</dbReference>
<keyword evidence="3" id="KW-0378">Hydrolase</keyword>
<keyword evidence="4" id="KW-0276">Fatty acid metabolism</keyword>
<evidence type="ECO:0000256" key="7">
    <source>
        <dbReference type="ARBA" id="ARBA00023160"/>
    </source>
</evidence>
<protein>
    <submittedName>
        <fullName evidence="10">Acyl-[acyl-carrier-protein] thioesterase</fullName>
    </submittedName>
</protein>
<feature type="domain" description="Acyl-ACP thioesterase N-terminal hotdog" evidence="8">
    <location>
        <begin position="10"/>
        <end position="126"/>
    </location>
</feature>
<evidence type="ECO:0000313" key="11">
    <source>
        <dbReference type="Proteomes" id="UP001163328"/>
    </source>
</evidence>
<evidence type="ECO:0000259" key="8">
    <source>
        <dbReference type="Pfam" id="PF01643"/>
    </source>
</evidence>
<evidence type="ECO:0000256" key="4">
    <source>
        <dbReference type="ARBA" id="ARBA00022832"/>
    </source>
</evidence>
<dbReference type="EMBL" id="CP081495">
    <property type="protein sequence ID" value="UYW01857.1"/>
    <property type="molecule type" value="Genomic_DNA"/>
</dbReference>
<dbReference type="CDD" id="cd00586">
    <property type="entry name" value="4HBT"/>
    <property type="match status" value="1"/>
</dbReference>
<keyword evidence="11" id="KW-1185">Reference proteome</keyword>
<evidence type="ECO:0000256" key="5">
    <source>
        <dbReference type="ARBA" id="ARBA00022946"/>
    </source>
</evidence>
<dbReference type="PANTHER" id="PTHR31727:SF6">
    <property type="entry name" value="OLEOYL-ACYL CARRIER PROTEIN THIOESTERASE 1, CHLOROPLASTIC"/>
    <property type="match status" value="1"/>
</dbReference>
<evidence type="ECO:0000256" key="6">
    <source>
        <dbReference type="ARBA" id="ARBA00023098"/>
    </source>
</evidence>
<name>A0ABY6M258_9FLAO</name>
<evidence type="ECO:0000256" key="1">
    <source>
        <dbReference type="ARBA" id="ARBA00006500"/>
    </source>
</evidence>
<evidence type="ECO:0000313" key="10">
    <source>
        <dbReference type="EMBL" id="UYW01857.1"/>
    </source>
</evidence>
<keyword evidence="5" id="KW-0809">Transit peptide</keyword>
<dbReference type="InterPro" id="IPR049427">
    <property type="entry name" value="Acyl-ACP_TE_C"/>
</dbReference>
<keyword evidence="7" id="KW-0275">Fatty acid biosynthesis</keyword>
<keyword evidence="6" id="KW-0443">Lipid metabolism</keyword>
<accession>A0ABY6M258</accession>
<dbReference type="InterPro" id="IPR029069">
    <property type="entry name" value="HotDog_dom_sf"/>
</dbReference>
<proteinExistence type="inferred from homology"/>
<gene>
    <name evidence="10" type="ORF">K5I29_02760</name>
</gene>
<organism evidence="10 11">
    <name type="scientific">Flavobacterium agricola</name>
    <dbReference type="NCBI Taxonomy" id="2870839"/>
    <lineage>
        <taxon>Bacteria</taxon>
        <taxon>Pseudomonadati</taxon>
        <taxon>Bacteroidota</taxon>
        <taxon>Flavobacteriia</taxon>
        <taxon>Flavobacteriales</taxon>
        <taxon>Flavobacteriaceae</taxon>
        <taxon>Flavobacterium</taxon>
    </lineage>
</organism>
<evidence type="ECO:0000259" key="9">
    <source>
        <dbReference type="Pfam" id="PF20791"/>
    </source>
</evidence>
<dbReference type="InterPro" id="IPR045023">
    <property type="entry name" value="FATA/B"/>
</dbReference>
<sequence length="247" mass="28566">MPISPNFQSIFSLNWEINFTQCAANGKLKYTDMNHLFQLTASAHSDSGGMSFADMQANKQAWVVSRMYIEVIEMPKWGDEVTITTWIEYLDNGRSIRAIEMYLGDKKLAGATSLWVVLDTERRKAADQLAINSGHLIRYPDRKPTSKEASRINYAEPTQLVEQRQVRLSDLDIVNHVNNVKYVEWCLDVFDVDLIVNEQIKSLNLNYLRELNLNEQVEIKKTQVNNHILFTIEKNKKVCFCMEVELK</sequence>